<reference evidence="2 3" key="2">
    <citation type="submission" date="2021-08" db="EMBL/GenBank/DDBJ databases">
        <title>Massilia sp. R798.</title>
        <authorList>
            <person name="Baek J.H."/>
            <person name="Jung H.S."/>
            <person name="Kim K.R."/>
            <person name="Jeon C.O."/>
        </authorList>
    </citation>
    <scope>NUCLEOTIDE SEQUENCE [LARGE SCALE GENOMIC DNA]</scope>
    <source>
        <strain evidence="2 3">R798</strain>
    </source>
</reference>
<proteinExistence type="predicted"/>
<feature type="signal peptide" evidence="1">
    <location>
        <begin position="1"/>
        <end position="25"/>
    </location>
</feature>
<reference evidence="2 3" key="1">
    <citation type="submission" date="2021-01" db="EMBL/GenBank/DDBJ databases">
        <authorList>
            <person name="Ruan W."/>
            <person name="Khan S.A."/>
            <person name="Jeon C.O."/>
        </authorList>
    </citation>
    <scope>NUCLEOTIDE SEQUENCE [LARGE SCALE GENOMIC DNA]</scope>
    <source>
        <strain evidence="2 3">R798</strain>
    </source>
</reference>
<dbReference type="EMBL" id="JAFBIL020000010">
    <property type="protein sequence ID" value="MBZ2209915.1"/>
    <property type="molecule type" value="Genomic_DNA"/>
</dbReference>
<accession>A0ABS7SVF7</accession>
<name>A0ABS7SVF7_9BURK</name>
<dbReference type="Proteomes" id="UP000809349">
    <property type="component" value="Unassembled WGS sequence"/>
</dbReference>
<evidence type="ECO:0000313" key="2">
    <source>
        <dbReference type="EMBL" id="MBZ2209915.1"/>
    </source>
</evidence>
<evidence type="ECO:0000256" key="1">
    <source>
        <dbReference type="SAM" id="SignalP"/>
    </source>
</evidence>
<dbReference type="RefSeq" id="WP_223470835.1">
    <property type="nucleotide sequence ID" value="NZ_JAFBIL020000010.1"/>
</dbReference>
<sequence length="152" mass="16510">MTNPHLPFRMLAAAGILFISAHASAATESHKGICAFIQKEDAHLAAQVEGRTGAPPDRFVGKGGKGSTYRFEGRDAQIDYRVTADGRPWVVSSIMERSHLASRGWSQESVAQQLNLPQPLPTRLELTCENRTLYIASTGGRIDSMSLAAKDD</sequence>
<feature type="chain" id="PRO_5047016792" evidence="1">
    <location>
        <begin position="26"/>
        <end position="152"/>
    </location>
</feature>
<keyword evidence="3" id="KW-1185">Reference proteome</keyword>
<gene>
    <name evidence="2" type="ORF">I4X03_021825</name>
</gene>
<organism evidence="2 3">
    <name type="scientific">Massilia soli</name>
    <dbReference type="NCBI Taxonomy" id="2792854"/>
    <lineage>
        <taxon>Bacteria</taxon>
        <taxon>Pseudomonadati</taxon>
        <taxon>Pseudomonadota</taxon>
        <taxon>Betaproteobacteria</taxon>
        <taxon>Burkholderiales</taxon>
        <taxon>Oxalobacteraceae</taxon>
        <taxon>Telluria group</taxon>
        <taxon>Massilia</taxon>
    </lineage>
</organism>
<evidence type="ECO:0000313" key="3">
    <source>
        <dbReference type="Proteomes" id="UP000809349"/>
    </source>
</evidence>
<comment type="caution">
    <text evidence="2">The sequence shown here is derived from an EMBL/GenBank/DDBJ whole genome shotgun (WGS) entry which is preliminary data.</text>
</comment>
<protein>
    <submittedName>
        <fullName evidence="2">Uncharacterized protein</fullName>
    </submittedName>
</protein>
<keyword evidence="1" id="KW-0732">Signal</keyword>